<proteinExistence type="inferred from homology"/>
<dbReference type="FunFam" id="3.20.20.380:FF:000004">
    <property type="entry name" value="Copper homeostasis protein CutC"/>
    <property type="match status" value="1"/>
</dbReference>
<dbReference type="OrthoDB" id="9815677at2"/>
<evidence type="ECO:0000256" key="1">
    <source>
        <dbReference type="ARBA" id="ARBA00007768"/>
    </source>
</evidence>
<dbReference type="RefSeq" id="WP_033677287.1">
    <property type="nucleotide sequence ID" value="NZ_JOTM01000029.1"/>
</dbReference>
<dbReference type="STRING" id="574375.AZF08_09455"/>
<dbReference type="HAMAP" id="MF_00795">
    <property type="entry name" value="CutC"/>
    <property type="match status" value="1"/>
</dbReference>
<evidence type="ECO:0000313" key="4">
    <source>
        <dbReference type="Proteomes" id="UP000027778"/>
    </source>
</evidence>
<dbReference type="InterPro" id="IPR005627">
    <property type="entry name" value="CutC-like"/>
</dbReference>
<comment type="caution">
    <text evidence="2">Once thought to be involved in copper homeostasis, experiments in E.coli have shown this is not the case.</text>
</comment>
<dbReference type="GO" id="GO:0005507">
    <property type="term" value="F:copper ion binding"/>
    <property type="evidence" value="ECO:0007669"/>
    <property type="project" value="TreeGrafter"/>
</dbReference>
<dbReference type="PANTHER" id="PTHR12598">
    <property type="entry name" value="COPPER HOMEOSTASIS PROTEIN CUTC"/>
    <property type="match status" value="1"/>
</dbReference>
<evidence type="ECO:0000256" key="2">
    <source>
        <dbReference type="HAMAP-Rule" id="MF_00795"/>
    </source>
</evidence>
<comment type="subcellular location">
    <subcellularLocation>
        <location evidence="2">Cytoplasm</location>
    </subcellularLocation>
</comment>
<dbReference type="Proteomes" id="UP000027778">
    <property type="component" value="Unassembled WGS sequence"/>
</dbReference>
<accession>A0A073K7K8</accession>
<reference evidence="3 4" key="1">
    <citation type="submission" date="2014-06" db="EMBL/GenBank/DDBJ databases">
        <title>Draft genome sequence of Bacillus gaemokensis JCM 15801 (MCCC 1A00707).</title>
        <authorList>
            <person name="Lai Q."/>
            <person name="Liu Y."/>
            <person name="Shao Z."/>
        </authorList>
    </citation>
    <scope>NUCLEOTIDE SEQUENCE [LARGE SCALE GENOMIC DNA]</scope>
    <source>
        <strain evidence="3 4">JCM 15801</strain>
    </source>
</reference>
<comment type="caution">
    <text evidence="3">The sequence shown here is derived from an EMBL/GenBank/DDBJ whole genome shotgun (WGS) entry which is preliminary data.</text>
</comment>
<dbReference type="PANTHER" id="PTHR12598:SF0">
    <property type="entry name" value="COPPER HOMEOSTASIS PROTEIN CUTC HOMOLOG"/>
    <property type="match status" value="1"/>
</dbReference>
<organism evidence="3 4">
    <name type="scientific">Bacillus gaemokensis</name>
    <dbReference type="NCBI Taxonomy" id="574375"/>
    <lineage>
        <taxon>Bacteria</taxon>
        <taxon>Bacillati</taxon>
        <taxon>Bacillota</taxon>
        <taxon>Bacilli</taxon>
        <taxon>Bacillales</taxon>
        <taxon>Bacillaceae</taxon>
        <taxon>Bacillus</taxon>
        <taxon>Bacillus cereus group</taxon>
    </lineage>
</organism>
<dbReference type="AlphaFoldDB" id="A0A073K7K8"/>
<dbReference type="InterPro" id="IPR036822">
    <property type="entry name" value="CutC-like_dom_sf"/>
</dbReference>
<gene>
    <name evidence="2" type="primary">cutC</name>
    <name evidence="3" type="ORF">BAGA_17720</name>
</gene>
<keyword evidence="4" id="KW-1185">Reference proteome</keyword>
<sequence length="227" mass="24894">MLEVIATCLEDVKRIEESGGNRIELISAYTEGGLTPSYAFIKKAVKAVNIPIHVMIRPHAKSFIYTTEEIEMMKEDIQIAQEHGAAGVVLGVLNEQNQIDEEKLADLLSVVDGINVTFHRAIDEVDDLVGAVKLLRNFNKVTHILTSGGHGNIVENIPVLSAMQKESQENLELIVGSGVTKENIAQLLNETGITQAHVGTAVRESKSCFAEINQNSVQELVKRKQLL</sequence>
<evidence type="ECO:0000313" key="3">
    <source>
        <dbReference type="EMBL" id="KEK22550.1"/>
    </source>
</evidence>
<dbReference type="GO" id="GO:0005737">
    <property type="term" value="C:cytoplasm"/>
    <property type="evidence" value="ECO:0007669"/>
    <property type="project" value="UniProtKB-SubCell"/>
</dbReference>
<protein>
    <recommendedName>
        <fullName evidence="2">PF03932 family protein CutC</fullName>
    </recommendedName>
</protein>
<name>A0A073K7K8_9BACI</name>
<dbReference type="Pfam" id="PF03932">
    <property type="entry name" value="CutC"/>
    <property type="match status" value="1"/>
</dbReference>
<dbReference type="SUPFAM" id="SSF110395">
    <property type="entry name" value="CutC-like"/>
    <property type="match status" value="1"/>
</dbReference>
<dbReference type="EMBL" id="JOTM01000029">
    <property type="protein sequence ID" value="KEK22550.1"/>
    <property type="molecule type" value="Genomic_DNA"/>
</dbReference>
<dbReference type="Gene3D" id="3.20.20.380">
    <property type="entry name" value="Copper homeostasis (CutC) domain"/>
    <property type="match status" value="1"/>
</dbReference>
<keyword evidence="2" id="KW-0963">Cytoplasm</keyword>
<dbReference type="eggNOG" id="COG3142">
    <property type="taxonomic scope" value="Bacteria"/>
</dbReference>
<comment type="similarity">
    <text evidence="1 2">Belongs to the CutC family.</text>
</comment>